<keyword evidence="3" id="KW-1185">Reference proteome</keyword>
<gene>
    <name evidence="2" type="ORF">Pla163_24340</name>
</gene>
<dbReference type="Proteomes" id="UP000319342">
    <property type="component" value="Chromosome"/>
</dbReference>
<dbReference type="AlphaFoldDB" id="A0A518D1F1"/>
<evidence type="ECO:0000313" key="3">
    <source>
        <dbReference type="Proteomes" id="UP000319342"/>
    </source>
</evidence>
<organism evidence="2 3">
    <name type="scientific">Rohdeia mirabilis</name>
    <dbReference type="NCBI Taxonomy" id="2528008"/>
    <lineage>
        <taxon>Bacteria</taxon>
        <taxon>Pseudomonadati</taxon>
        <taxon>Planctomycetota</taxon>
        <taxon>Planctomycetia</taxon>
        <taxon>Planctomycetia incertae sedis</taxon>
        <taxon>Rohdeia</taxon>
    </lineage>
</organism>
<dbReference type="RefSeq" id="WP_145188417.1">
    <property type="nucleotide sequence ID" value="NZ_CP036290.1"/>
</dbReference>
<feature type="compositionally biased region" description="Polar residues" evidence="1">
    <location>
        <begin position="152"/>
        <end position="168"/>
    </location>
</feature>
<dbReference type="EMBL" id="CP036290">
    <property type="protein sequence ID" value="QDU85306.1"/>
    <property type="molecule type" value="Genomic_DNA"/>
</dbReference>
<feature type="region of interest" description="Disordered" evidence="1">
    <location>
        <begin position="15"/>
        <end position="66"/>
    </location>
</feature>
<feature type="region of interest" description="Disordered" evidence="1">
    <location>
        <begin position="136"/>
        <end position="171"/>
    </location>
</feature>
<evidence type="ECO:0000256" key="1">
    <source>
        <dbReference type="SAM" id="MobiDB-lite"/>
    </source>
</evidence>
<reference evidence="2 3" key="1">
    <citation type="submission" date="2019-02" db="EMBL/GenBank/DDBJ databases">
        <title>Deep-cultivation of Planctomycetes and their phenomic and genomic characterization uncovers novel biology.</title>
        <authorList>
            <person name="Wiegand S."/>
            <person name="Jogler M."/>
            <person name="Boedeker C."/>
            <person name="Pinto D."/>
            <person name="Vollmers J."/>
            <person name="Rivas-Marin E."/>
            <person name="Kohn T."/>
            <person name="Peeters S.H."/>
            <person name="Heuer A."/>
            <person name="Rast P."/>
            <person name="Oberbeckmann S."/>
            <person name="Bunk B."/>
            <person name="Jeske O."/>
            <person name="Meyerdierks A."/>
            <person name="Storesund J.E."/>
            <person name="Kallscheuer N."/>
            <person name="Luecker S."/>
            <person name="Lage O.M."/>
            <person name="Pohl T."/>
            <person name="Merkel B.J."/>
            <person name="Hornburger P."/>
            <person name="Mueller R.-W."/>
            <person name="Bruemmer F."/>
            <person name="Labrenz M."/>
            <person name="Spormann A.M."/>
            <person name="Op den Camp H."/>
            <person name="Overmann J."/>
            <person name="Amann R."/>
            <person name="Jetten M.S.M."/>
            <person name="Mascher T."/>
            <person name="Medema M.H."/>
            <person name="Devos D.P."/>
            <person name="Kaster A.-K."/>
            <person name="Ovreas L."/>
            <person name="Rohde M."/>
            <person name="Galperin M.Y."/>
            <person name="Jogler C."/>
        </authorList>
    </citation>
    <scope>NUCLEOTIDE SEQUENCE [LARGE SCALE GENOMIC DNA]</scope>
    <source>
        <strain evidence="2 3">Pla163</strain>
    </source>
</reference>
<evidence type="ECO:0000313" key="2">
    <source>
        <dbReference type="EMBL" id="QDU85306.1"/>
    </source>
</evidence>
<name>A0A518D1F1_9BACT</name>
<protein>
    <submittedName>
        <fullName evidence="2">Uncharacterized protein</fullName>
    </submittedName>
</protein>
<proteinExistence type="predicted"/>
<sequence length="197" mass="21418">MVLTTLVLTLLASPATAQRAKQRVDRSQEARVEKAAEKVEEPNPDEIRGRNDQLLNPPVEPRADEPLPKDFRAILEERERERMHPALEPLTISGIDENGAAFRTSTPSLARALIQPLEVDGDDLYERKLALFSGGGRSFDRAPTTIAPTGPPRTTQAAPKPTRNTGDASNDEGGSNWAIIALLSSVAALIAVRRRGL</sequence>
<feature type="compositionally biased region" description="Basic and acidic residues" evidence="1">
    <location>
        <begin position="22"/>
        <end position="51"/>
    </location>
</feature>
<accession>A0A518D1F1</accession>